<proteinExistence type="predicted"/>
<dbReference type="Proteomes" id="UP000887580">
    <property type="component" value="Unplaced"/>
</dbReference>
<protein>
    <submittedName>
        <fullName evidence="2">Uncharacterized protein</fullName>
    </submittedName>
</protein>
<evidence type="ECO:0000313" key="1">
    <source>
        <dbReference type="Proteomes" id="UP000887580"/>
    </source>
</evidence>
<name>A0AC35GLJ0_9BILA</name>
<reference evidence="2" key="1">
    <citation type="submission" date="2022-11" db="UniProtKB">
        <authorList>
            <consortium name="WormBaseParasite"/>
        </authorList>
    </citation>
    <scope>IDENTIFICATION</scope>
</reference>
<accession>A0AC35GLJ0</accession>
<dbReference type="WBParaSite" id="PS1159_v2.g6099.t1">
    <property type="protein sequence ID" value="PS1159_v2.g6099.t1"/>
    <property type="gene ID" value="PS1159_v2.g6099"/>
</dbReference>
<organism evidence="1 2">
    <name type="scientific">Panagrolaimus sp. PS1159</name>
    <dbReference type="NCBI Taxonomy" id="55785"/>
    <lineage>
        <taxon>Eukaryota</taxon>
        <taxon>Metazoa</taxon>
        <taxon>Ecdysozoa</taxon>
        <taxon>Nematoda</taxon>
        <taxon>Chromadorea</taxon>
        <taxon>Rhabditida</taxon>
        <taxon>Tylenchina</taxon>
        <taxon>Panagrolaimomorpha</taxon>
        <taxon>Panagrolaimoidea</taxon>
        <taxon>Panagrolaimidae</taxon>
        <taxon>Panagrolaimus</taxon>
    </lineage>
</organism>
<evidence type="ECO:0000313" key="2">
    <source>
        <dbReference type="WBParaSite" id="PS1159_v2.g6099.t1"/>
    </source>
</evidence>
<sequence length="71" mass="7980">MYVAVKYMLAVHPFFQWSFCSPIFAISPSKELTNIYSPSVTLWTLQNCRGMADQNIMTRSAICEGPGLLFG</sequence>